<keyword evidence="4" id="KW-1185">Reference proteome</keyword>
<dbReference type="EMBL" id="JAEHOE010000082">
    <property type="protein sequence ID" value="KAG2488602.1"/>
    <property type="molecule type" value="Genomic_DNA"/>
</dbReference>
<gene>
    <name evidence="3" type="ORF">HYH03_012921</name>
</gene>
<comment type="caution">
    <text evidence="3">The sequence shown here is derived from an EMBL/GenBank/DDBJ whole genome shotgun (WGS) entry which is preliminary data.</text>
</comment>
<reference evidence="3" key="1">
    <citation type="journal article" date="2020" name="bioRxiv">
        <title>Comparative genomics of Chlamydomonas.</title>
        <authorList>
            <person name="Craig R.J."/>
            <person name="Hasan A.R."/>
            <person name="Ness R.W."/>
            <person name="Keightley P.D."/>
        </authorList>
    </citation>
    <scope>NUCLEOTIDE SEQUENCE</scope>
    <source>
        <strain evidence="3">CCAP 11/70</strain>
    </source>
</reference>
<feature type="region of interest" description="Disordered" evidence="1">
    <location>
        <begin position="1"/>
        <end position="80"/>
    </location>
</feature>
<keyword evidence="2" id="KW-1133">Transmembrane helix</keyword>
<sequence length="510" mass="54735">MRNNDDEAEAATTNAPDGTERVEPKLGAAETEVTHPSSSWGGADGSDEGGDGGGETGERHQQESRPQEPGEGAAFEHFKVRETEEDYDYDYIDSRAAVTRLLSAGRRDSGGQEEATTTARDPLAEGGDRDRRELAQRQERWYYWTNDWDYQENVEIMWHYRNPMLAELGRTLGSGLAGSVGLRRVLSLLPAVGDVLRGLPDVLSWWGKRWDEAMTPLLRTALCSAAGTPLPDAQATAALAFLRHLGVPLLSRFFATNTGVIMADKIANRTGFSVSNLTASLITRSNLGAAVAAAQAVADPDAWLAWLAGADWQDDYDHYSYWERHQRGPGLHLLVLYAVLRDPRFRPQDAVIDSLVLLLELGEMPLAGPTATTSPAGSRCRLWAASDDPTVQALFAMTEPEREALKAFRYSFTQLHAALASMLTAMGVRQSAPLPGTEEWPVYPAPAPQAPPDTGDGGGLSKGAEIGIIVGCTLGGLLLVAGVVAAVVVVRRGRGQGAGGGGGARVRPEP</sequence>
<protein>
    <submittedName>
        <fullName evidence="3">Uncharacterized protein</fullName>
    </submittedName>
</protein>
<proteinExistence type="predicted"/>
<name>A0A835XS23_9CHLO</name>
<keyword evidence="2" id="KW-0812">Transmembrane</keyword>
<dbReference type="OrthoDB" id="552111at2759"/>
<dbReference type="Proteomes" id="UP000612055">
    <property type="component" value="Unassembled WGS sequence"/>
</dbReference>
<feature type="compositionally biased region" description="Basic and acidic residues" evidence="1">
    <location>
        <begin position="122"/>
        <end position="131"/>
    </location>
</feature>
<organism evidence="3 4">
    <name type="scientific">Edaphochlamys debaryana</name>
    <dbReference type="NCBI Taxonomy" id="47281"/>
    <lineage>
        <taxon>Eukaryota</taxon>
        <taxon>Viridiplantae</taxon>
        <taxon>Chlorophyta</taxon>
        <taxon>core chlorophytes</taxon>
        <taxon>Chlorophyceae</taxon>
        <taxon>CS clade</taxon>
        <taxon>Chlamydomonadales</taxon>
        <taxon>Chlamydomonadales incertae sedis</taxon>
        <taxon>Edaphochlamys</taxon>
    </lineage>
</organism>
<feature type="compositionally biased region" description="Basic and acidic residues" evidence="1">
    <location>
        <begin position="56"/>
        <end position="80"/>
    </location>
</feature>
<feature type="transmembrane region" description="Helical" evidence="2">
    <location>
        <begin position="466"/>
        <end position="490"/>
    </location>
</feature>
<evidence type="ECO:0000313" key="3">
    <source>
        <dbReference type="EMBL" id="KAG2488602.1"/>
    </source>
</evidence>
<accession>A0A835XS23</accession>
<evidence type="ECO:0000313" key="4">
    <source>
        <dbReference type="Proteomes" id="UP000612055"/>
    </source>
</evidence>
<keyword evidence="2" id="KW-0472">Membrane</keyword>
<evidence type="ECO:0000256" key="1">
    <source>
        <dbReference type="SAM" id="MobiDB-lite"/>
    </source>
</evidence>
<dbReference type="AlphaFoldDB" id="A0A835XS23"/>
<feature type="region of interest" description="Disordered" evidence="1">
    <location>
        <begin position="104"/>
        <end position="131"/>
    </location>
</feature>
<evidence type="ECO:0000256" key="2">
    <source>
        <dbReference type="SAM" id="Phobius"/>
    </source>
</evidence>